<feature type="region of interest" description="Disordered" evidence="1">
    <location>
        <begin position="48"/>
        <end position="68"/>
    </location>
</feature>
<dbReference type="AlphaFoldDB" id="A0A4Y2MFC4"/>
<gene>
    <name evidence="2" type="ORF">AVEN_60748_1</name>
</gene>
<organism evidence="2 3">
    <name type="scientific">Araneus ventricosus</name>
    <name type="common">Orbweaver spider</name>
    <name type="synonym">Epeira ventricosa</name>
    <dbReference type="NCBI Taxonomy" id="182803"/>
    <lineage>
        <taxon>Eukaryota</taxon>
        <taxon>Metazoa</taxon>
        <taxon>Ecdysozoa</taxon>
        <taxon>Arthropoda</taxon>
        <taxon>Chelicerata</taxon>
        <taxon>Arachnida</taxon>
        <taxon>Araneae</taxon>
        <taxon>Araneomorphae</taxon>
        <taxon>Entelegynae</taxon>
        <taxon>Araneoidea</taxon>
        <taxon>Araneidae</taxon>
        <taxon>Araneus</taxon>
    </lineage>
</organism>
<name>A0A4Y2MFC4_ARAVE</name>
<accession>A0A4Y2MFC4</accession>
<comment type="caution">
    <text evidence="2">The sequence shown here is derived from an EMBL/GenBank/DDBJ whole genome shotgun (WGS) entry which is preliminary data.</text>
</comment>
<protein>
    <submittedName>
        <fullName evidence="2">Uncharacterized protein</fullName>
    </submittedName>
</protein>
<sequence>MDVTGDRTPLKFRGDVTINRTCPPPWAVKSEPFSDDDDIWNLLKPVLGNDRDSKKPISRNNKVPRKQTESHGCCMQCLELLRRHCVFILETKSLFRAECHCKFQPPSECFCQEGGKTECIGLLVTRD</sequence>
<dbReference type="EMBL" id="BGPR01007203">
    <property type="protein sequence ID" value="GBN25110.1"/>
    <property type="molecule type" value="Genomic_DNA"/>
</dbReference>
<evidence type="ECO:0000313" key="3">
    <source>
        <dbReference type="Proteomes" id="UP000499080"/>
    </source>
</evidence>
<evidence type="ECO:0000256" key="1">
    <source>
        <dbReference type="SAM" id="MobiDB-lite"/>
    </source>
</evidence>
<dbReference type="Proteomes" id="UP000499080">
    <property type="component" value="Unassembled WGS sequence"/>
</dbReference>
<reference evidence="2 3" key="1">
    <citation type="journal article" date="2019" name="Sci. Rep.">
        <title>Orb-weaving spider Araneus ventricosus genome elucidates the spidroin gene catalogue.</title>
        <authorList>
            <person name="Kono N."/>
            <person name="Nakamura H."/>
            <person name="Ohtoshi R."/>
            <person name="Moran D.A.P."/>
            <person name="Shinohara A."/>
            <person name="Yoshida Y."/>
            <person name="Fujiwara M."/>
            <person name="Mori M."/>
            <person name="Tomita M."/>
            <person name="Arakawa K."/>
        </authorList>
    </citation>
    <scope>NUCLEOTIDE SEQUENCE [LARGE SCALE GENOMIC DNA]</scope>
</reference>
<keyword evidence="3" id="KW-1185">Reference proteome</keyword>
<evidence type="ECO:0000313" key="2">
    <source>
        <dbReference type="EMBL" id="GBN25110.1"/>
    </source>
</evidence>
<proteinExistence type="predicted"/>